<dbReference type="Proteomes" id="UP000652074">
    <property type="component" value="Unassembled WGS sequence"/>
</dbReference>
<protein>
    <submittedName>
        <fullName evidence="2">Transposase</fullName>
    </submittedName>
</protein>
<dbReference type="Gene3D" id="1.10.10.60">
    <property type="entry name" value="Homeodomain-like"/>
    <property type="match status" value="1"/>
</dbReference>
<sequence length="76" mass="8625">PGMTATAVARDLGLERSVLRRWMLNAEEGRTDLTPGRPLKSDSQAELEQLRRELARVKMERDILKKALGYFAKDPT</sequence>
<evidence type="ECO:0000313" key="3">
    <source>
        <dbReference type="Proteomes" id="UP000652074"/>
    </source>
</evidence>
<reference evidence="2 3" key="1">
    <citation type="submission" date="2019-12" db="EMBL/GenBank/DDBJ databases">
        <title>Comparative genomics gives insights into the taxonomy of the Azoarcus-Aromatoleum group and reveals separate origins of nif in the plant-associated Azoarcus and non-plant-associated Aromatoleum sub-groups.</title>
        <authorList>
            <person name="Lafos M."/>
            <person name="Maluk M."/>
            <person name="Batista M."/>
            <person name="Junghare M."/>
            <person name="Carmona M."/>
            <person name="Faoro H."/>
            <person name="Cruz L.M."/>
            <person name="Battistoni F."/>
            <person name="De Souza E."/>
            <person name="Pedrosa F."/>
            <person name="Chen W.-M."/>
            <person name="Poole P.S."/>
            <person name="Dixon R.A."/>
            <person name="James E.K."/>
        </authorList>
    </citation>
    <scope>NUCLEOTIDE SEQUENCE [LARGE SCALE GENOMIC DNA]</scope>
    <source>
        <strain evidence="2 3">ToN1</strain>
    </source>
</reference>
<comment type="caution">
    <text evidence="2">The sequence shown here is derived from an EMBL/GenBank/DDBJ whole genome shotgun (WGS) entry which is preliminary data.</text>
</comment>
<gene>
    <name evidence="2" type="ORF">GPA26_24780</name>
</gene>
<dbReference type="Pfam" id="PF01527">
    <property type="entry name" value="HTH_Tnp_1"/>
    <property type="match status" value="1"/>
</dbReference>
<keyword evidence="3" id="KW-1185">Reference proteome</keyword>
<organism evidence="2 3">
    <name type="scientific">Aromatoleum petrolei</name>
    <dbReference type="NCBI Taxonomy" id="76116"/>
    <lineage>
        <taxon>Bacteria</taxon>
        <taxon>Pseudomonadati</taxon>
        <taxon>Pseudomonadota</taxon>
        <taxon>Betaproteobacteria</taxon>
        <taxon>Rhodocyclales</taxon>
        <taxon>Rhodocyclaceae</taxon>
        <taxon>Aromatoleum</taxon>
    </lineage>
</organism>
<dbReference type="InterPro" id="IPR009057">
    <property type="entry name" value="Homeodomain-like_sf"/>
</dbReference>
<keyword evidence="1" id="KW-0175">Coiled coil</keyword>
<evidence type="ECO:0000313" key="2">
    <source>
        <dbReference type="EMBL" id="NMF91673.1"/>
    </source>
</evidence>
<dbReference type="SUPFAM" id="SSF46689">
    <property type="entry name" value="Homeodomain-like"/>
    <property type="match status" value="1"/>
</dbReference>
<evidence type="ECO:0000256" key="1">
    <source>
        <dbReference type="SAM" id="Coils"/>
    </source>
</evidence>
<dbReference type="EMBL" id="WTVR01000134">
    <property type="protein sequence ID" value="NMF91673.1"/>
    <property type="molecule type" value="Genomic_DNA"/>
</dbReference>
<feature type="non-terminal residue" evidence="2">
    <location>
        <position position="1"/>
    </location>
</feature>
<feature type="coiled-coil region" evidence="1">
    <location>
        <begin position="40"/>
        <end position="67"/>
    </location>
</feature>
<proteinExistence type="predicted"/>
<accession>A0ABX1MUM0</accession>
<name>A0ABX1MUM0_9RHOO</name>
<dbReference type="InterPro" id="IPR002514">
    <property type="entry name" value="Transposase_8"/>
</dbReference>